<dbReference type="EMBL" id="JAYFSI010000005">
    <property type="protein sequence ID" value="MEA5362389.1"/>
    <property type="molecule type" value="Genomic_DNA"/>
</dbReference>
<gene>
    <name evidence="1" type="ORF">VA596_22820</name>
</gene>
<dbReference type="Gene3D" id="2.60.40.290">
    <property type="match status" value="1"/>
</dbReference>
<accession>A0ABU5R9S3</accession>
<keyword evidence="2" id="KW-1185">Reference proteome</keyword>
<dbReference type="Proteomes" id="UP001304298">
    <property type="component" value="Unassembled WGS sequence"/>
</dbReference>
<comment type="caution">
    <text evidence="1">The sequence shown here is derived from an EMBL/GenBank/DDBJ whole genome shotgun (WGS) entry which is preliminary data.</text>
</comment>
<protein>
    <submittedName>
        <fullName evidence="1">Uncharacterized protein</fullName>
    </submittedName>
</protein>
<evidence type="ECO:0000313" key="2">
    <source>
        <dbReference type="Proteomes" id="UP001304298"/>
    </source>
</evidence>
<sequence length="56" mass="5764">MTVPSPAKISATWPSSQVLVAKPNGSGYNWGVTIQHNGNRNWPAVSCSASRGAAPG</sequence>
<name>A0ABU5R9S3_9PSEU</name>
<dbReference type="RefSeq" id="WP_323329873.1">
    <property type="nucleotide sequence ID" value="NZ_JAYFSI010000005.1"/>
</dbReference>
<organism evidence="1 2">
    <name type="scientific">Amycolatopsis heterodermiae</name>
    <dbReference type="NCBI Taxonomy" id="3110235"/>
    <lineage>
        <taxon>Bacteria</taxon>
        <taxon>Bacillati</taxon>
        <taxon>Actinomycetota</taxon>
        <taxon>Actinomycetes</taxon>
        <taxon>Pseudonocardiales</taxon>
        <taxon>Pseudonocardiaceae</taxon>
        <taxon>Amycolatopsis</taxon>
    </lineage>
</organism>
<dbReference type="InterPro" id="IPR012291">
    <property type="entry name" value="CBM2_carb-bd_dom_sf"/>
</dbReference>
<proteinExistence type="predicted"/>
<evidence type="ECO:0000313" key="1">
    <source>
        <dbReference type="EMBL" id="MEA5362389.1"/>
    </source>
</evidence>
<reference evidence="1 2" key="1">
    <citation type="submission" date="2023-12" db="EMBL/GenBank/DDBJ databases">
        <title>Amycolatopsis sp. V23-08.</title>
        <authorList>
            <person name="Somphong A."/>
        </authorList>
    </citation>
    <scope>NUCLEOTIDE SEQUENCE [LARGE SCALE GENOMIC DNA]</scope>
    <source>
        <strain evidence="1 2">V23-08</strain>
    </source>
</reference>